<comment type="caution">
    <text evidence="3">The sequence shown here is derived from an EMBL/GenBank/DDBJ whole genome shotgun (WGS) entry which is preliminary data.</text>
</comment>
<dbReference type="InterPro" id="IPR013431">
    <property type="entry name" value="Delta_60_rpt"/>
</dbReference>
<evidence type="ECO:0000313" key="4">
    <source>
        <dbReference type="Proteomes" id="UP001165297"/>
    </source>
</evidence>
<accession>A0ABS8AHI2</accession>
<feature type="domain" description="Secretion system C-terminal sorting" evidence="2">
    <location>
        <begin position="1027"/>
        <end position="1106"/>
    </location>
</feature>
<feature type="chain" id="PRO_5047528026" evidence="1">
    <location>
        <begin position="25"/>
        <end position="1108"/>
    </location>
</feature>
<proteinExistence type="predicted"/>
<dbReference type="SUPFAM" id="SSF101898">
    <property type="entry name" value="NHL repeat"/>
    <property type="match status" value="1"/>
</dbReference>
<dbReference type="Pfam" id="PF18962">
    <property type="entry name" value="Por_Secre_tail"/>
    <property type="match status" value="1"/>
</dbReference>
<sequence>MQHAYYRPLFLGALLVTSALTAQAQRFELDSSFDADGRVTTALTPPTSNDNVTKLYPQADGKIIALGRSRLGGWVTVRYDANGSIDTSYGTNGAISYDLATQRPNTAFTLAQLQLLPDGKLLAVGAPNGAPADSETAVGGILRFNANGTIDASFGDNGLVTRPTVAATQERGSVFRTAQVQADGKIVVVGSRYVRVSASGTQNYLLVARYNADGTPDMEYSTNFILPTVTFPSENDTDGYSLALLPNGTILAGGRFGQSSQSAFRAVFVRLLPDGTPDASFGTAGRRLYTELNYYANNRQILLLPDGKFLTNLGLGASFTYNASFARFLPSGDLDTTFGVNGVANFQHDSTQPTLYDGPYDVAGGYNNGELALQADGKIVVNGGNGTNFGLLRLNPDGTKDSSFGSNFDQTIRTEFTDSAYPGYYQTSGTSSVVVLPDGKIVAGGGYYRKKGPLPTSPPVEENWLFALARYSAVPTSTLPNGVWNGSVSTAYDNAQNWSNSVLPADTATNVLIPKASTRYPVLSTTAISRNLTVEEGATFTLAATGTLTAMGSLTLNGMVLGNGTLRTRGSQVQNITSSGSREYALISTLDVGPAGARLAGPLNVTQLLRLNGPLTTNGQILRLVSTNSTSAMVVNNTPTGVVTGAVTVERNINPALNLGKGYRHYSSPVSNAAFSTLAYNGFVPVRNQAYNTAADPGSVTPFPNIFEYNEARLSAANPGFDQGWQVPADALEPGNGYTVNTSSFSLGGSPISFVGTLNNGTITRTLTAGTQAGSGWNLVGNPYPAPLDWNLVSLPAGLDAAAYVFRSSGEYSGSYVSYVNGVGAGNILPAMQAFFVRATAPSVTLQFTNAARLTTYANPDFYRAAAETRPLLRLDLTAPGQAQPSDAAYVYFQQGATAQADSQFDAYKLPGSNGAQLSTVAGQTELSINGLPLLSSQGTSVALHAWLDQAGTYTLTAGQLLNFNSATPVLLEDKLTGTWHDLRQQPAYSFTVATANAALTSRFVLHFGQSRTLASQPSLGAATVNLFPNPVTGGQLRIQLSGLTGPSQQVAAHLYNPLGQVVRHQTLTIRAGSLDGVLSVQGLSKGVYTLRLTSGQQVSAHQIIIAE</sequence>
<name>A0ABS8AHI2_9BACT</name>
<reference evidence="3" key="1">
    <citation type="submission" date="2021-10" db="EMBL/GenBank/DDBJ databases">
        <authorList>
            <person name="Dean J.D."/>
            <person name="Kim M.K."/>
            <person name="Newey C.N."/>
            <person name="Stoker T.S."/>
            <person name="Thompson D.W."/>
            <person name="Grose J.H."/>
        </authorList>
    </citation>
    <scope>NUCLEOTIDE SEQUENCE</scope>
    <source>
        <strain evidence="3">BT635</strain>
    </source>
</reference>
<protein>
    <submittedName>
        <fullName evidence="3">T9SS type A sorting domain-containing protein</fullName>
    </submittedName>
</protein>
<dbReference type="Pfam" id="PF17164">
    <property type="entry name" value="DUF5122"/>
    <property type="match status" value="5"/>
</dbReference>
<dbReference type="RefSeq" id="WP_226187606.1">
    <property type="nucleotide sequence ID" value="NZ_JAJADQ010000008.1"/>
</dbReference>
<dbReference type="NCBIfam" id="TIGR04183">
    <property type="entry name" value="Por_Secre_tail"/>
    <property type="match status" value="1"/>
</dbReference>
<keyword evidence="4" id="KW-1185">Reference proteome</keyword>
<dbReference type="Proteomes" id="UP001165297">
    <property type="component" value="Unassembled WGS sequence"/>
</dbReference>
<organism evidence="3 4">
    <name type="scientific">Hymenobacter nitidus</name>
    <dbReference type="NCBI Taxonomy" id="2880929"/>
    <lineage>
        <taxon>Bacteria</taxon>
        <taxon>Pseudomonadati</taxon>
        <taxon>Bacteroidota</taxon>
        <taxon>Cytophagia</taxon>
        <taxon>Cytophagales</taxon>
        <taxon>Hymenobacteraceae</taxon>
        <taxon>Hymenobacter</taxon>
    </lineage>
</organism>
<keyword evidence="1" id="KW-0732">Signal</keyword>
<gene>
    <name evidence="3" type="ORF">LGH70_16090</name>
</gene>
<dbReference type="NCBIfam" id="TIGR02608">
    <property type="entry name" value="delta_60_rpt"/>
    <property type="match status" value="6"/>
</dbReference>
<dbReference type="EMBL" id="JAJADQ010000008">
    <property type="protein sequence ID" value="MCB2379122.1"/>
    <property type="molecule type" value="Genomic_DNA"/>
</dbReference>
<evidence type="ECO:0000256" key="1">
    <source>
        <dbReference type="SAM" id="SignalP"/>
    </source>
</evidence>
<evidence type="ECO:0000259" key="2">
    <source>
        <dbReference type="Pfam" id="PF18962"/>
    </source>
</evidence>
<evidence type="ECO:0000313" key="3">
    <source>
        <dbReference type="EMBL" id="MCB2379122.1"/>
    </source>
</evidence>
<dbReference type="Gene3D" id="2.80.10.50">
    <property type="match status" value="3"/>
</dbReference>
<feature type="signal peptide" evidence="1">
    <location>
        <begin position="1"/>
        <end position="24"/>
    </location>
</feature>
<dbReference type="InterPro" id="IPR026444">
    <property type="entry name" value="Secre_tail"/>
</dbReference>